<dbReference type="PANTHER" id="PTHR45984">
    <property type="entry name" value="RNA (RNA) POLYMERASE II ASSOCIATED PROTEIN HOMOLOG"/>
    <property type="match status" value="1"/>
</dbReference>
<sequence length="436" mass="48106">MHLMPRAVATYTDSRRPLPGLPIPDLYDVEHLDFGYVAQCPDANELVDLYAVLKSGKEGIWEHLESAVLARIRLLDPQRHARLAPATTQPAQCDLRAWTTELLELDASVSRPSCPPPSLPPIRSTLSIILPMLPRAHVYTNRSLAHFTKKEYARAEDDATAALALGPDGALKAYLRRGHARTSRGKYRDAHADFAAALVLDPCCRAALAGRDLAARKHRAVAGEHAPALDTAPRRMSIEEVDNDPDTANHEEIVARDGERGCPTFSANVPAKAERYDSGVSVDAAISDAKRDDERYVTTVGVPVTDYEFESVWSTLRYDRVQLAAWLFGIPPASLPGLLGPLDEGTLAAVLVDTMAVLRAQCSVQPTKVWEYIKWLKQLPNVKDVLLENAEWATFESLKLTFDTLNRHLEQGTAGGFGAVRPSFEDIKEVKRFFLS</sequence>
<dbReference type="InterPro" id="IPR019734">
    <property type="entry name" value="TPR_rpt"/>
</dbReference>
<dbReference type="SMART" id="SM00028">
    <property type="entry name" value="TPR"/>
    <property type="match status" value="2"/>
</dbReference>
<accession>A0A507DHW7</accession>
<dbReference type="PROSITE" id="PS50005">
    <property type="entry name" value="TPR"/>
    <property type="match status" value="1"/>
</dbReference>
<dbReference type="Gene3D" id="1.25.40.10">
    <property type="entry name" value="Tetratricopeptide repeat domain"/>
    <property type="match status" value="1"/>
</dbReference>
<feature type="repeat" description="TPR" evidence="5">
    <location>
        <begin position="171"/>
        <end position="204"/>
    </location>
</feature>
<dbReference type="GO" id="GO:0005739">
    <property type="term" value="C:mitochondrion"/>
    <property type="evidence" value="ECO:0007669"/>
    <property type="project" value="TreeGrafter"/>
</dbReference>
<evidence type="ECO:0000256" key="1">
    <source>
        <dbReference type="ARBA" id="ARBA00004496"/>
    </source>
</evidence>
<dbReference type="GO" id="GO:0031072">
    <property type="term" value="F:heat shock protein binding"/>
    <property type="evidence" value="ECO:0007669"/>
    <property type="project" value="TreeGrafter"/>
</dbReference>
<proteinExistence type="predicted"/>
<evidence type="ECO:0000313" key="6">
    <source>
        <dbReference type="EMBL" id="TPX51136.1"/>
    </source>
</evidence>
<evidence type="ECO:0000256" key="2">
    <source>
        <dbReference type="ARBA" id="ARBA00022490"/>
    </source>
</evidence>
<dbReference type="SUPFAM" id="SSF48452">
    <property type="entry name" value="TPR-like"/>
    <property type="match status" value="1"/>
</dbReference>
<comment type="caution">
    <text evidence="6">The sequence shown here is derived from an EMBL/GenBank/DDBJ whole genome shotgun (WGS) entry which is preliminary data.</text>
</comment>
<keyword evidence="4 5" id="KW-0802">TPR repeat</keyword>
<dbReference type="GO" id="GO:0005829">
    <property type="term" value="C:cytosol"/>
    <property type="evidence" value="ECO:0007669"/>
    <property type="project" value="TreeGrafter"/>
</dbReference>
<dbReference type="InterPro" id="IPR011990">
    <property type="entry name" value="TPR-like_helical_dom_sf"/>
</dbReference>
<evidence type="ECO:0000256" key="5">
    <source>
        <dbReference type="PROSITE-ProRule" id="PRU00339"/>
    </source>
</evidence>
<dbReference type="Proteomes" id="UP000317494">
    <property type="component" value="Unassembled WGS sequence"/>
</dbReference>
<evidence type="ECO:0000313" key="7">
    <source>
        <dbReference type="Proteomes" id="UP000317494"/>
    </source>
</evidence>
<keyword evidence="3" id="KW-0677">Repeat</keyword>
<dbReference type="InterPro" id="IPR051982">
    <property type="entry name" value="CiliaryAsmbly_MitoImport"/>
</dbReference>
<dbReference type="AlphaFoldDB" id="A0A507DHW7"/>
<name>A0A507DHW7_9FUNG</name>
<organism evidence="6 7">
    <name type="scientific">Synchytrium endobioticum</name>
    <dbReference type="NCBI Taxonomy" id="286115"/>
    <lineage>
        <taxon>Eukaryota</taxon>
        <taxon>Fungi</taxon>
        <taxon>Fungi incertae sedis</taxon>
        <taxon>Chytridiomycota</taxon>
        <taxon>Chytridiomycota incertae sedis</taxon>
        <taxon>Chytridiomycetes</taxon>
        <taxon>Synchytriales</taxon>
        <taxon>Synchytriaceae</taxon>
        <taxon>Synchytrium</taxon>
    </lineage>
</organism>
<keyword evidence="2" id="KW-0963">Cytoplasm</keyword>
<gene>
    <name evidence="6" type="ORF">SeMB42_g02024</name>
</gene>
<evidence type="ECO:0000256" key="3">
    <source>
        <dbReference type="ARBA" id="ARBA00022737"/>
    </source>
</evidence>
<dbReference type="EMBL" id="QEAN01000058">
    <property type="protein sequence ID" value="TPX51136.1"/>
    <property type="molecule type" value="Genomic_DNA"/>
</dbReference>
<keyword evidence="7" id="KW-1185">Reference proteome</keyword>
<dbReference type="STRING" id="286115.A0A507DHW7"/>
<dbReference type="PANTHER" id="PTHR45984:SF1">
    <property type="entry name" value="SPAG1 AXONEMAL DYNEIN ASSEMBLY FACTOR"/>
    <property type="match status" value="1"/>
</dbReference>
<evidence type="ECO:0000256" key="4">
    <source>
        <dbReference type="ARBA" id="ARBA00022803"/>
    </source>
</evidence>
<reference evidence="6 7" key="1">
    <citation type="journal article" date="2019" name="Sci. Rep.">
        <title>Comparative genomics of chytrid fungi reveal insights into the obligate biotrophic and pathogenic lifestyle of Synchytrium endobioticum.</title>
        <authorList>
            <person name="van de Vossenberg B.T.L.H."/>
            <person name="Warris S."/>
            <person name="Nguyen H.D.T."/>
            <person name="van Gent-Pelzer M.P.E."/>
            <person name="Joly D.L."/>
            <person name="van de Geest H.C."/>
            <person name="Bonants P.J.M."/>
            <person name="Smith D.S."/>
            <person name="Levesque C.A."/>
            <person name="van der Lee T.A.J."/>
        </authorList>
    </citation>
    <scope>NUCLEOTIDE SEQUENCE [LARGE SCALE GENOMIC DNA]</scope>
    <source>
        <strain evidence="6 7">MB42</strain>
    </source>
</reference>
<dbReference type="VEuPathDB" id="FungiDB:SeMB42_g02024"/>
<protein>
    <submittedName>
        <fullName evidence="6">Uncharacterized protein</fullName>
    </submittedName>
</protein>
<dbReference type="GO" id="GO:0006626">
    <property type="term" value="P:protein targeting to mitochondrion"/>
    <property type="evidence" value="ECO:0007669"/>
    <property type="project" value="TreeGrafter"/>
</dbReference>
<comment type="subcellular location">
    <subcellularLocation>
        <location evidence="1">Cytoplasm</location>
    </subcellularLocation>
</comment>